<sequence>MHFTIPILACLAGMSLASPTAIPNDLATRDTIIVDRSLAKAQAALTTLTKSIDAYFWSPQRNAATQQRLITEDAQVVIDALTQGAQQISTGPTVDRLQKPTVVVKAKELLDQLRKTNDSWVRAKSLIVGNGGRQAIGDAVRKQANAANSFATALVSKMPGGEGEPIAFWYEKEVKQAVQKSVAAFN</sequence>
<evidence type="ECO:0000313" key="6">
    <source>
        <dbReference type="Proteomes" id="UP000490939"/>
    </source>
</evidence>
<evidence type="ECO:0000313" key="4">
    <source>
        <dbReference type="EMBL" id="KAE9993455.1"/>
    </source>
</evidence>
<feature type="chain" id="PRO_5044690931" description="Cell wall protein" evidence="1">
    <location>
        <begin position="18"/>
        <end position="186"/>
    </location>
</feature>
<evidence type="ECO:0000313" key="3">
    <source>
        <dbReference type="EMBL" id="KAE9987610.1"/>
    </source>
</evidence>
<dbReference type="Proteomes" id="UP000433883">
    <property type="component" value="Unassembled WGS sequence"/>
</dbReference>
<evidence type="ECO:0000256" key="1">
    <source>
        <dbReference type="SAM" id="SignalP"/>
    </source>
</evidence>
<dbReference type="OrthoDB" id="3934248at2759"/>
<dbReference type="Proteomes" id="UP000490939">
    <property type="component" value="Unassembled WGS sequence"/>
</dbReference>
<feature type="signal peptide" evidence="1">
    <location>
        <begin position="1"/>
        <end position="17"/>
    </location>
</feature>
<evidence type="ECO:0008006" key="7">
    <source>
        <dbReference type="Google" id="ProtNLM"/>
    </source>
</evidence>
<proteinExistence type="predicted"/>
<reference evidence="4 6" key="1">
    <citation type="submission" date="2019-07" db="EMBL/GenBank/DDBJ databases">
        <title>Venturia inaequalis Genome Resource.</title>
        <authorList>
            <person name="Lichtner F.J."/>
        </authorList>
    </citation>
    <scope>NUCLEOTIDE SEQUENCE [LARGE SCALE GENOMIC DNA]</scope>
    <source>
        <strain evidence="3 5">120213</strain>
        <strain evidence="2">Bline_iso_100314</strain>
        <strain evidence="4 6">DMI_063113</strain>
    </source>
</reference>
<name>A0A8H3VR37_VENIN</name>
<comment type="caution">
    <text evidence="4">The sequence shown here is derived from an EMBL/GenBank/DDBJ whole genome shotgun (WGS) entry which is preliminary data.</text>
</comment>
<accession>A0A8H3VR37</accession>
<dbReference type="AlphaFoldDB" id="A0A8H3VR37"/>
<dbReference type="Gene3D" id="1.20.1280.140">
    <property type="match status" value="1"/>
</dbReference>
<protein>
    <recommendedName>
        <fullName evidence="7">Cell wall protein</fullName>
    </recommendedName>
</protein>
<keyword evidence="1" id="KW-0732">Signal</keyword>
<gene>
    <name evidence="2" type="ORF">BLS_001421</name>
    <name evidence="4" type="ORF">EG327_004939</name>
    <name evidence="3" type="ORF">EG328_002251</name>
</gene>
<evidence type="ECO:0000313" key="5">
    <source>
        <dbReference type="Proteomes" id="UP000447873"/>
    </source>
</evidence>
<organism evidence="4 6">
    <name type="scientific">Venturia inaequalis</name>
    <name type="common">Apple scab fungus</name>
    <dbReference type="NCBI Taxonomy" id="5025"/>
    <lineage>
        <taxon>Eukaryota</taxon>
        <taxon>Fungi</taxon>
        <taxon>Dikarya</taxon>
        <taxon>Ascomycota</taxon>
        <taxon>Pezizomycotina</taxon>
        <taxon>Dothideomycetes</taxon>
        <taxon>Pleosporomycetidae</taxon>
        <taxon>Venturiales</taxon>
        <taxon>Venturiaceae</taxon>
        <taxon>Venturia</taxon>
    </lineage>
</organism>
<dbReference type="EMBL" id="WNWR01000029">
    <property type="protein sequence ID" value="KAE9993455.1"/>
    <property type="molecule type" value="Genomic_DNA"/>
</dbReference>
<dbReference type="EMBL" id="WNWS01000016">
    <property type="protein sequence ID" value="KAE9987610.1"/>
    <property type="molecule type" value="Genomic_DNA"/>
</dbReference>
<dbReference type="EMBL" id="WNWQ01000131">
    <property type="protein sequence ID" value="KAE9977438.1"/>
    <property type="molecule type" value="Genomic_DNA"/>
</dbReference>
<evidence type="ECO:0000313" key="2">
    <source>
        <dbReference type="EMBL" id="KAE9977438.1"/>
    </source>
</evidence>
<dbReference type="Proteomes" id="UP000447873">
    <property type="component" value="Unassembled WGS sequence"/>
</dbReference>
<keyword evidence="6" id="KW-1185">Reference proteome</keyword>